<organism evidence="2 3">
    <name type="scientific">Blastomyces gilchristii (strain SLH14081)</name>
    <name type="common">Blastomyces dermatitidis</name>
    <dbReference type="NCBI Taxonomy" id="559298"/>
    <lineage>
        <taxon>Eukaryota</taxon>
        <taxon>Fungi</taxon>
        <taxon>Dikarya</taxon>
        <taxon>Ascomycota</taxon>
        <taxon>Pezizomycotina</taxon>
        <taxon>Eurotiomycetes</taxon>
        <taxon>Eurotiomycetidae</taxon>
        <taxon>Onygenales</taxon>
        <taxon>Ajellomycetaceae</taxon>
        <taxon>Blastomyces</taxon>
    </lineage>
</organism>
<reference evidence="3" key="1">
    <citation type="journal article" date="2015" name="PLoS Genet.">
        <title>The dynamic genome and transcriptome of the human fungal pathogen Blastomyces and close relative Emmonsia.</title>
        <authorList>
            <person name="Munoz J.F."/>
            <person name="Gauthier G.M."/>
            <person name="Desjardins C.A."/>
            <person name="Gallo J.E."/>
            <person name="Holder J."/>
            <person name="Sullivan T.D."/>
            <person name="Marty A.J."/>
            <person name="Carmen J.C."/>
            <person name="Chen Z."/>
            <person name="Ding L."/>
            <person name="Gujja S."/>
            <person name="Magrini V."/>
            <person name="Misas E."/>
            <person name="Mitreva M."/>
            <person name="Priest M."/>
            <person name="Saif S."/>
            <person name="Whiston E.A."/>
            <person name="Young S."/>
            <person name="Zeng Q."/>
            <person name="Goldman W.E."/>
            <person name="Mardis E.R."/>
            <person name="Taylor J.W."/>
            <person name="McEwen J.G."/>
            <person name="Clay O.K."/>
            <person name="Klein B.S."/>
            <person name="Cuomo C.A."/>
        </authorList>
    </citation>
    <scope>NUCLEOTIDE SEQUENCE [LARGE SCALE GENOMIC DNA]</scope>
    <source>
        <strain evidence="3">SLH14081</strain>
    </source>
</reference>
<proteinExistence type="predicted"/>
<dbReference type="VEuPathDB" id="FungiDB:BDBG_06417"/>
<dbReference type="AlphaFoldDB" id="A0A179UR66"/>
<name>A0A179UR66_BLAGS</name>
<sequence>MPAEASNLPRTIMMWKPSKTQQGEPIIACKQLFRTRKEGRKLRIPEVMRYLFIMQVNGPDSLICEIRSGSEIGWRATHTYLALPDKRMIGSKSMTHDYEGIKAILKVTHSENKPGLDLLVCVKVSGSEGETDWITQTALCNIWGMSDTDTVISEIFESEGEIPPERMARLEYKPRRALNYMLQRQQHDVPSDDTMNNENDSEVEFSCNRPSSGRAARTPKRVVQQINDRSGSDSDSEVKVTHN</sequence>
<dbReference type="EMBL" id="GG657460">
    <property type="protein sequence ID" value="OAT10596.1"/>
    <property type="molecule type" value="Genomic_DNA"/>
</dbReference>
<evidence type="ECO:0000313" key="2">
    <source>
        <dbReference type="EMBL" id="OAT10596.1"/>
    </source>
</evidence>
<dbReference type="STRING" id="559298.A0A179UR66"/>
<accession>A0A179UR66</accession>
<dbReference type="GeneID" id="8503471"/>
<feature type="compositionally biased region" description="Basic and acidic residues" evidence="1">
    <location>
        <begin position="230"/>
        <end position="243"/>
    </location>
</feature>
<dbReference type="KEGG" id="bgh:BDBG_06417"/>
<feature type="region of interest" description="Disordered" evidence="1">
    <location>
        <begin position="186"/>
        <end position="243"/>
    </location>
</feature>
<dbReference type="OrthoDB" id="4119241at2759"/>
<dbReference type="RefSeq" id="XP_002623569.2">
    <property type="nucleotide sequence ID" value="XM_002623523.2"/>
</dbReference>
<keyword evidence="3" id="KW-1185">Reference proteome</keyword>
<dbReference type="Proteomes" id="UP000002038">
    <property type="component" value="Unassembled WGS sequence"/>
</dbReference>
<evidence type="ECO:0000313" key="3">
    <source>
        <dbReference type="Proteomes" id="UP000002038"/>
    </source>
</evidence>
<protein>
    <submittedName>
        <fullName evidence="2">Uncharacterized protein</fullName>
    </submittedName>
</protein>
<evidence type="ECO:0000256" key="1">
    <source>
        <dbReference type="SAM" id="MobiDB-lite"/>
    </source>
</evidence>
<gene>
    <name evidence="2" type="ORF">BDBG_06417</name>
</gene>